<protein>
    <submittedName>
        <fullName evidence="1">Disease resistance protein</fullName>
    </submittedName>
</protein>
<accession>A0ACC1Y5U1</accession>
<evidence type="ECO:0000313" key="2">
    <source>
        <dbReference type="Proteomes" id="UP001164539"/>
    </source>
</evidence>
<keyword evidence="2" id="KW-1185">Reference proteome</keyword>
<evidence type="ECO:0000313" key="1">
    <source>
        <dbReference type="EMBL" id="KAJ4718741.1"/>
    </source>
</evidence>
<name>A0ACC1Y5U1_MELAZ</name>
<proteinExistence type="predicted"/>
<dbReference type="Proteomes" id="UP001164539">
    <property type="component" value="Chromosome 5"/>
</dbReference>
<gene>
    <name evidence="1" type="ORF">OWV82_010385</name>
</gene>
<reference evidence="1 2" key="1">
    <citation type="journal article" date="2023" name="Science">
        <title>Complex scaffold remodeling in plant triterpene biosynthesis.</title>
        <authorList>
            <person name="De La Pena R."/>
            <person name="Hodgson H."/>
            <person name="Liu J.C."/>
            <person name="Stephenson M.J."/>
            <person name="Martin A.C."/>
            <person name="Owen C."/>
            <person name="Harkess A."/>
            <person name="Leebens-Mack J."/>
            <person name="Jimenez L.E."/>
            <person name="Osbourn A."/>
            <person name="Sattely E.S."/>
        </authorList>
    </citation>
    <scope>NUCLEOTIDE SEQUENCE [LARGE SCALE GENOMIC DNA]</scope>
    <source>
        <strain evidence="2">cv. JPN11</strain>
        <tissue evidence="1">Leaf</tissue>
    </source>
</reference>
<comment type="caution">
    <text evidence="1">The sequence shown here is derived from an EMBL/GenBank/DDBJ whole genome shotgun (WGS) entry which is preliminary data.</text>
</comment>
<organism evidence="1 2">
    <name type="scientific">Melia azedarach</name>
    <name type="common">Chinaberry tree</name>
    <dbReference type="NCBI Taxonomy" id="155640"/>
    <lineage>
        <taxon>Eukaryota</taxon>
        <taxon>Viridiplantae</taxon>
        <taxon>Streptophyta</taxon>
        <taxon>Embryophyta</taxon>
        <taxon>Tracheophyta</taxon>
        <taxon>Spermatophyta</taxon>
        <taxon>Magnoliopsida</taxon>
        <taxon>eudicotyledons</taxon>
        <taxon>Gunneridae</taxon>
        <taxon>Pentapetalae</taxon>
        <taxon>rosids</taxon>
        <taxon>malvids</taxon>
        <taxon>Sapindales</taxon>
        <taxon>Meliaceae</taxon>
        <taxon>Melia</taxon>
    </lineage>
</organism>
<dbReference type="EMBL" id="CM051398">
    <property type="protein sequence ID" value="KAJ4718741.1"/>
    <property type="molecule type" value="Genomic_DNA"/>
</dbReference>
<sequence length="361" mass="40957">MKNWMGEGLLGDVEGIDEKLGEAKEIMEELKDASLLERIAYENGEEIVKMHPIVWDMAVKLEKENPRLFSKPCCTIEKFSWEDLCENVERVSLMSNNLKELPSLSSAFKFHKLSTLLLQGNPLDIQLDRDFFNNFPNLQILDLSDTRVRLDSEALSCLKHLAVLLLRNCIHLTCLSSLSELLKLIVLDVSGCPIAELPSLLKLESLMVLNVSDCPIAELPSLSGLKELMVLDASGCPIAELPHEINHLTKLVRLILSRTRLMYNADATSWSVEEIGIWNCPQLQKFLISLWFDDEQNLVDPPNLKAIRGDDSWLGNLKRNSDPFVPFLERTLIKEPPPEELTSRYALLTLIYSTDFKVLLD</sequence>